<evidence type="ECO:0000256" key="1">
    <source>
        <dbReference type="ARBA" id="ARBA00023125"/>
    </source>
</evidence>
<sequence>MRIGELARATGVSVRALRHYEDEGLIRPARGDNGYREYCAGAEDVVRQIRGLIEAGLPTRIVRDILPYLDGPAALLPRVPCQEMIDQVAAQREQLDRRIRCLTRNREALDAYLRDARAAATRLTPA</sequence>
<dbReference type="GO" id="GO:0003700">
    <property type="term" value="F:DNA-binding transcription factor activity"/>
    <property type="evidence" value="ECO:0007669"/>
    <property type="project" value="InterPro"/>
</dbReference>
<dbReference type="SUPFAM" id="SSF46955">
    <property type="entry name" value="Putative DNA-binding domain"/>
    <property type="match status" value="1"/>
</dbReference>
<dbReference type="PANTHER" id="PTHR30204">
    <property type="entry name" value="REDOX-CYCLING DRUG-SENSING TRANSCRIPTIONAL ACTIVATOR SOXR"/>
    <property type="match status" value="1"/>
</dbReference>
<dbReference type="eggNOG" id="COG0789">
    <property type="taxonomic scope" value="Bacteria"/>
</dbReference>
<gene>
    <name evidence="3" type="ORF">UO65_0243</name>
</gene>
<dbReference type="InterPro" id="IPR047057">
    <property type="entry name" value="MerR_fam"/>
</dbReference>
<dbReference type="PROSITE" id="PS50937">
    <property type="entry name" value="HTH_MERR_2"/>
    <property type="match status" value="1"/>
</dbReference>
<dbReference type="EMBL" id="AYXG01000005">
    <property type="protein sequence ID" value="EWC64406.1"/>
    <property type="molecule type" value="Genomic_DNA"/>
</dbReference>
<comment type="caution">
    <text evidence="3">The sequence shown here is derived from an EMBL/GenBank/DDBJ whole genome shotgun (WGS) entry which is preliminary data.</text>
</comment>
<accession>W7J5W7</accession>
<evidence type="ECO:0000259" key="2">
    <source>
        <dbReference type="PROSITE" id="PS50937"/>
    </source>
</evidence>
<dbReference type="PROSITE" id="PS00552">
    <property type="entry name" value="HTH_MERR_1"/>
    <property type="match status" value="1"/>
</dbReference>
<dbReference type="InterPro" id="IPR009061">
    <property type="entry name" value="DNA-bd_dom_put_sf"/>
</dbReference>
<dbReference type="Gene3D" id="1.10.1660.10">
    <property type="match status" value="1"/>
</dbReference>
<keyword evidence="1" id="KW-0238">DNA-binding</keyword>
<dbReference type="Proteomes" id="UP000019277">
    <property type="component" value="Unassembled WGS sequence"/>
</dbReference>
<dbReference type="OrthoDB" id="3824912at2"/>
<proteinExistence type="predicted"/>
<dbReference type="InterPro" id="IPR000551">
    <property type="entry name" value="MerR-type_HTH_dom"/>
</dbReference>
<dbReference type="PRINTS" id="PR00040">
    <property type="entry name" value="HTHMERR"/>
</dbReference>
<protein>
    <submittedName>
        <fullName evidence="3">Transcriptional regulator, MerR family</fullName>
    </submittedName>
</protein>
<evidence type="ECO:0000313" key="3">
    <source>
        <dbReference type="EMBL" id="EWC64406.1"/>
    </source>
</evidence>
<organism evidence="3 4">
    <name type="scientific">Actinokineospora spheciospongiae</name>
    <dbReference type="NCBI Taxonomy" id="909613"/>
    <lineage>
        <taxon>Bacteria</taxon>
        <taxon>Bacillati</taxon>
        <taxon>Actinomycetota</taxon>
        <taxon>Actinomycetes</taxon>
        <taxon>Pseudonocardiales</taxon>
        <taxon>Pseudonocardiaceae</taxon>
        <taxon>Actinokineospora</taxon>
    </lineage>
</organism>
<dbReference type="SMART" id="SM00422">
    <property type="entry name" value="HTH_MERR"/>
    <property type="match status" value="1"/>
</dbReference>
<keyword evidence="4" id="KW-1185">Reference proteome</keyword>
<name>W7J5W7_9PSEU</name>
<dbReference type="PANTHER" id="PTHR30204:SF93">
    <property type="entry name" value="HTH MERR-TYPE DOMAIN-CONTAINING PROTEIN"/>
    <property type="match status" value="1"/>
</dbReference>
<dbReference type="STRING" id="909613.UO65_0243"/>
<dbReference type="CDD" id="cd01282">
    <property type="entry name" value="HTH_MerR-like_sg3"/>
    <property type="match status" value="1"/>
</dbReference>
<dbReference type="GO" id="GO:0003677">
    <property type="term" value="F:DNA binding"/>
    <property type="evidence" value="ECO:0007669"/>
    <property type="project" value="UniProtKB-KW"/>
</dbReference>
<reference evidence="3 4" key="1">
    <citation type="journal article" date="2014" name="Genome Announc.">
        <title>Draft Genome Sequence of the Antitrypanosomally Active Sponge-Associated Bacterium Actinokineospora sp. Strain EG49.</title>
        <authorList>
            <person name="Harjes J."/>
            <person name="Ryu T."/>
            <person name="Abdelmohsen U.R."/>
            <person name="Moitinho-Silva L."/>
            <person name="Horn H."/>
            <person name="Ravasi T."/>
            <person name="Hentschel U."/>
        </authorList>
    </citation>
    <scope>NUCLEOTIDE SEQUENCE [LARGE SCALE GENOMIC DNA]</scope>
    <source>
        <strain evidence="3 4">EG49</strain>
    </source>
</reference>
<evidence type="ECO:0000313" key="4">
    <source>
        <dbReference type="Proteomes" id="UP000019277"/>
    </source>
</evidence>
<dbReference type="RefSeq" id="WP_035277904.1">
    <property type="nucleotide sequence ID" value="NZ_AYXG01000005.1"/>
</dbReference>
<feature type="domain" description="HTH merR-type" evidence="2">
    <location>
        <begin position="1"/>
        <end position="68"/>
    </location>
</feature>
<dbReference type="AlphaFoldDB" id="W7J5W7"/>
<dbReference type="Pfam" id="PF00376">
    <property type="entry name" value="MerR"/>
    <property type="match status" value="1"/>
</dbReference>
<accession>A0A8E2WXS4</accession>